<organism evidence="1 2">
    <name type="scientific">Yersinia enterocolitica</name>
    <dbReference type="NCBI Taxonomy" id="630"/>
    <lineage>
        <taxon>Bacteria</taxon>
        <taxon>Pseudomonadati</taxon>
        <taxon>Pseudomonadota</taxon>
        <taxon>Gammaproteobacteria</taxon>
        <taxon>Enterobacterales</taxon>
        <taxon>Yersiniaceae</taxon>
        <taxon>Yersinia</taxon>
    </lineage>
</organism>
<evidence type="ECO:0000313" key="1">
    <source>
        <dbReference type="EMBL" id="CNE25489.1"/>
    </source>
</evidence>
<dbReference type="Proteomes" id="UP000041601">
    <property type="component" value="Unassembled WGS sequence"/>
</dbReference>
<sequence length="97" mass="10468">MEKSGEIVASIYMDTTELNTQLSELGELLKPTIESLPNHLVSLLLSKVSAVANDIVSADCSATTGTGFNIIHRVRLGAEFERLTAAIRAGEFNLESF</sequence>
<evidence type="ECO:0000313" key="2">
    <source>
        <dbReference type="Proteomes" id="UP000041601"/>
    </source>
</evidence>
<name>A0ABM9S653_YEREN</name>
<comment type="caution">
    <text evidence="1">The sequence shown here is derived from an EMBL/GenBank/DDBJ whole genome shotgun (WGS) entry which is preliminary data.</text>
</comment>
<reference evidence="1 2" key="1">
    <citation type="submission" date="2015-03" db="EMBL/GenBank/DDBJ databases">
        <authorList>
            <consortium name="Pathogen Informatics"/>
            <person name="Murphy D."/>
        </authorList>
    </citation>
    <scope>NUCLEOTIDE SEQUENCE [LARGE SCALE GENOMIC DNA]</scope>
    <source>
        <strain evidence="1 2">IP05342</strain>
    </source>
</reference>
<gene>
    <name evidence="1" type="ORF">ERS137959_03364</name>
</gene>
<dbReference type="EMBL" id="CPXJ01000045">
    <property type="protein sequence ID" value="CNE25489.1"/>
    <property type="molecule type" value="Genomic_DNA"/>
</dbReference>
<accession>A0ABM9S653</accession>
<protein>
    <submittedName>
        <fullName evidence="1">Uncharacterized protein</fullName>
    </submittedName>
</protein>
<dbReference type="RefSeq" id="WP_072087362.1">
    <property type="nucleotide sequence ID" value="NZ_CPXJ01000045.1"/>
</dbReference>
<proteinExistence type="predicted"/>
<keyword evidence="2" id="KW-1185">Reference proteome</keyword>